<evidence type="ECO:0000259" key="1">
    <source>
        <dbReference type="Pfam" id="PF03235"/>
    </source>
</evidence>
<dbReference type="Proteomes" id="UP000234366">
    <property type="component" value="Chromosome"/>
</dbReference>
<evidence type="ECO:0000313" key="3">
    <source>
        <dbReference type="Proteomes" id="UP000234366"/>
    </source>
</evidence>
<dbReference type="PANTHER" id="PTHR39639:SF1">
    <property type="entry name" value="DUF262 DOMAIN-CONTAINING PROTEIN"/>
    <property type="match status" value="1"/>
</dbReference>
<dbReference type="AlphaFoldDB" id="A0AAI8HK39"/>
<sequence>MLAKINYKPQDIAIKDIISMITNGYKLQKLDKEEELDDELKLDYTDSIIIAPDYQRDYRASVADESSLIESILLGIPIPPVFLANDRYEGVKVLNVVDGQHRLRAFHRFKENQFKLSGLNIMVELNGKKFSDCEFEIKEKILSHKLASIVFTDFPGLELELEIFSRYNKGTKPLTPQDIRHAVYNSKLNSFVNKFAQKMNDKKVSSKIQRAYNATTDRVKKKKIQENIFVIMSILEDGLNTGYAKSSVYAEEYMKHKSKLEVCNPQQSQKEYDEIINRFNTFNEIIEVIGERIEYPFSKEIYGVSSKGYRFQITIAMILSGVIHKMIKEGISLSRLKQKAGIDNFLTYISDTLKNSYLEDPKFNASSTNARAMNELINEMNFEFLQVVED</sequence>
<organism evidence="2 3">
    <name type="scientific">Bacillus siamensis</name>
    <dbReference type="NCBI Taxonomy" id="659243"/>
    <lineage>
        <taxon>Bacteria</taxon>
        <taxon>Bacillati</taxon>
        <taxon>Bacillota</taxon>
        <taxon>Bacilli</taxon>
        <taxon>Bacillales</taxon>
        <taxon>Bacillaceae</taxon>
        <taxon>Bacillus</taxon>
        <taxon>Bacillus amyloliquefaciens group</taxon>
    </lineage>
</organism>
<dbReference type="RefSeq" id="WP_060963900.1">
    <property type="nucleotide sequence ID" value="NZ_CP101610.1"/>
</dbReference>
<reference evidence="2 3" key="1">
    <citation type="submission" date="2017-11" db="EMBL/GenBank/DDBJ databases">
        <title>Genome sequence and genome mining of multiple bioactive secondary metabolites from a deep sea-derived Bacillus siamensis SCSIO 05746.</title>
        <authorList>
            <person name="Pan H.-Q."/>
            <person name="Ju J.-H."/>
        </authorList>
    </citation>
    <scope>NUCLEOTIDE SEQUENCE [LARGE SCALE GENOMIC DNA]</scope>
    <source>
        <strain evidence="2 3">SCSIO 05746</strain>
    </source>
</reference>
<proteinExistence type="predicted"/>
<gene>
    <name evidence="2" type="ORF">CWD84_00945</name>
</gene>
<accession>A0AAI8HK39</accession>
<dbReference type="EMBL" id="CP025001">
    <property type="protein sequence ID" value="AUJ75487.1"/>
    <property type="molecule type" value="Genomic_DNA"/>
</dbReference>
<protein>
    <submittedName>
        <fullName evidence="2">DUF262 domain-containing protein</fullName>
    </submittedName>
</protein>
<name>A0AAI8HK39_9BACI</name>
<dbReference type="PANTHER" id="PTHR39639">
    <property type="entry name" value="CHROMOSOME 16, WHOLE GENOME SHOTGUN SEQUENCE"/>
    <property type="match status" value="1"/>
</dbReference>
<keyword evidence="3" id="KW-1185">Reference proteome</keyword>
<dbReference type="Pfam" id="PF03235">
    <property type="entry name" value="GmrSD_N"/>
    <property type="match status" value="1"/>
</dbReference>
<evidence type="ECO:0000313" key="2">
    <source>
        <dbReference type="EMBL" id="AUJ75487.1"/>
    </source>
</evidence>
<feature type="domain" description="GmrSD restriction endonucleases N-terminal" evidence="1">
    <location>
        <begin position="49"/>
        <end position="184"/>
    </location>
</feature>
<dbReference type="InterPro" id="IPR004919">
    <property type="entry name" value="GmrSD_N"/>
</dbReference>
<dbReference type="KEGG" id="bsia:CWD84_00945"/>